<keyword evidence="2" id="KW-0812">Transmembrane</keyword>
<keyword evidence="2" id="KW-1133">Transmembrane helix</keyword>
<keyword evidence="2" id="KW-0472">Membrane</keyword>
<evidence type="ECO:0000256" key="2">
    <source>
        <dbReference type="SAM" id="Phobius"/>
    </source>
</evidence>
<reference evidence="3" key="2">
    <citation type="journal article" date="2021" name="PeerJ">
        <title>Extensive microbial diversity within the chicken gut microbiome revealed by metagenomics and culture.</title>
        <authorList>
            <person name="Gilroy R."/>
            <person name="Ravi A."/>
            <person name="Getino M."/>
            <person name="Pursley I."/>
            <person name="Horton D.L."/>
            <person name="Alikhan N.F."/>
            <person name="Baker D."/>
            <person name="Gharbi K."/>
            <person name="Hall N."/>
            <person name="Watson M."/>
            <person name="Adriaenssens E.M."/>
            <person name="Foster-Nyarko E."/>
            <person name="Jarju S."/>
            <person name="Secka A."/>
            <person name="Antonio M."/>
            <person name="Oren A."/>
            <person name="Chaudhuri R.R."/>
            <person name="La Ragione R."/>
            <person name="Hildebrand F."/>
            <person name="Pallen M.J."/>
        </authorList>
    </citation>
    <scope>NUCLEOTIDE SEQUENCE</scope>
    <source>
        <strain evidence="3">CHK184-25365</strain>
    </source>
</reference>
<comment type="caution">
    <text evidence="3">The sequence shown here is derived from an EMBL/GenBank/DDBJ whole genome shotgun (WGS) entry which is preliminary data.</text>
</comment>
<organism evidence="3 4">
    <name type="scientific">Candidatus Egerieicola pullicola</name>
    <dbReference type="NCBI Taxonomy" id="2840775"/>
    <lineage>
        <taxon>Bacteria</taxon>
        <taxon>Bacillati</taxon>
        <taxon>Bacillota</taxon>
        <taxon>Clostridia</taxon>
        <taxon>Eubacteriales</taxon>
        <taxon>Oscillospiraceae</taxon>
        <taxon>Oscillospiraceae incertae sedis</taxon>
        <taxon>Candidatus Egerieicola</taxon>
    </lineage>
</organism>
<proteinExistence type="predicted"/>
<feature type="transmembrane region" description="Helical" evidence="2">
    <location>
        <begin position="6"/>
        <end position="27"/>
    </location>
</feature>
<feature type="compositionally biased region" description="Basic and acidic residues" evidence="1">
    <location>
        <begin position="67"/>
        <end position="77"/>
    </location>
</feature>
<accession>A0A9D1AJL3</accession>
<protein>
    <submittedName>
        <fullName evidence="3">Uncharacterized protein</fullName>
    </submittedName>
</protein>
<feature type="region of interest" description="Disordered" evidence="1">
    <location>
        <begin position="46"/>
        <end position="86"/>
    </location>
</feature>
<evidence type="ECO:0000313" key="3">
    <source>
        <dbReference type="EMBL" id="HIR41320.1"/>
    </source>
</evidence>
<feature type="compositionally biased region" description="Acidic residues" evidence="1">
    <location>
        <begin position="46"/>
        <end position="66"/>
    </location>
</feature>
<evidence type="ECO:0000256" key="1">
    <source>
        <dbReference type="SAM" id="MobiDB-lite"/>
    </source>
</evidence>
<reference evidence="3" key="1">
    <citation type="submission" date="2020-10" db="EMBL/GenBank/DDBJ databases">
        <authorList>
            <person name="Gilroy R."/>
        </authorList>
    </citation>
    <scope>NUCLEOTIDE SEQUENCE</scope>
    <source>
        <strain evidence="3">CHK184-25365</strain>
    </source>
</reference>
<dbReference type="AlphaFoldDB" id="A0A9D1AJL3"/>
<evidence type="ECO:0000313" key="4">
    <source>
        <dbReference type="Proteomes" id="UP000886749"/>
    </source>
</evidence>
<gene>
    <name evidence="3" type="ORF">IAB36_05795</name>
</gene>
<sequence>MQKKNWVTIAALATAIAGAIVAIVAFMKRKGKKINDELDFDDSTYYDDDMEGEIGVPDDDLDEAEDEISKAPEDRIADMNQDDETV</sequence>
<name>A0A9D1AJL3_9FIRM</name>
<dbReference type="EMBL" id="DVGY01000129">
    <property type="protein sequence ID" value="HIR41320.1"/>
    <property type="molecule type" value="Genomic_DNA"/>
</dbReference>
<dbReference type="Proteomes" id="UP000886749">
    <property type="component" value="Unassembled WGS sequence"/>
</dbReference>